<dbReference type="Pfam" id="PF02020">
    <property type="entry name" value="W2"/>
    <property type="match status" value="1"/>
</dbReference>
<dbReference type="InterPro" id="IPR043510">
    <property type="entry name" value="W2_5MP1/2"/>
</dbReference>
<dbReference type="EMBL" id="CP092879">
    <property type="protein sequence ID" value="UYV79153.1"/>
    <property type="molecule type" value="Genomic_DNA"/>
</dbReference>
<dbReference type="PROSITE" id="PS51363">
    <property type="entry name" value="W2"/>
    <property type="match status" value="1"/>
</dbReference>
<reference evidence="3 4" key="1">
    <citation type="submission" date="2022-01" db="EMBL/GenBank/DDBJ databases">
        <title>A chromosomal length assembly of Cordylochernes scorpioides.</title>
        <authorList>
            <person name="Zeh D."/>
            <person name="Zeh J."/>
        </authorList>
    </citation>
    <scope>NUCLEOTIDE SEQUENCE [LARGE SCALE GENOMIC DNA]</scope>
    <source>
        <strain evidence="3">IN4F17</strain>
        <tissue evidence="3">Whole Body</tissue>
    </source>
</reference>
<dbReference type="CDD" id="cd11560">
    <property type="entry name" value="W2_eIF5C_like"/>
    <property type="match status" value="1"/>
</dbReference>
<name>A0ABY6LGZ6_9ARAC</name>
<dbReference type="SMART" id="SM00515">
    <property type="entry name" value="eIF5C"/>
    <property type="match status" value="1"/>
</dbReference>
<proteinExistence type="inferred from homology"/>
<dbReference type="PANTHER" id="PTHR14208">
    <property type="entry name" value="BASIC LEUCINE ZIPPER AND W2 DOMAIN-CONTAINING PROTEIN"/>
    <property type="match status" value="1"/>
</dbReference>
<dbReference type="InterPro" id="IPR051245">
    <property type="entry name" value="eIF5-mimic_regulator"/>
</dbReference>
<organism evidence="3 4">
    <name type="scientific">Cordylochernes scorpioides</name>
    <dbReference type="NCBI Taxonomy" id="51811"/>
    <lineage>
        <taxon>Eukaryota</taxon>
        <taxon>Metazoa</taxon>
        <taxon>Ecdysozoa</taxon>
        <taxon>Arthropoda</taxon>
        <taxon>Chelicerata</taxon>
        <taxon>Arachnida</taxon>
        <taxon>Pseudoscorpiones</taxon>
        <taxon>Cheliferoidea</taxon>
        <taxon>Chernetidae</taxon>
        <taxon>Cordylochernes</taxon>
    </lineage>
</organism>
<evidence type="ECO:0000256" key="1">
    <source>
        <dbReference type="ARBA" id="ARBA00008151"/>
    </source>
</evidence>
<gene>
    <name evidence="3" type="ORF">LAZ67_17001275</name>
</gene>
<dbReference type="InterPro" id="IPR057397">
    <property type="entry name" value="HEAT_5MP1_2"/>
</dbReference>
<accession>A0ABY6LGZ6</accession>
<protein>
    <submittedName>
        <fullName evidence="3">BZW2</fullName>
    </submittedName>
</protein>
<dbReference type="Pfam" id="PF25504">
    <property type="entry name" value="HEAT_5MP1_2"/>
    <property type="match status" value="1"/>
</dbReference>
<dbReference type="SUPFAM" id="SSF48371">
    <property type="entry name" value="ARM repeat"/>
    <property type="match status" value="1"/>
</dbReference>
<dbReference type="InterPro" id="IPR016024">
    <property type="entry name" value="ARM-type_fold"/>
</dbReference>
<comment type="similarity">
    <text evidence="1">Belongs to the BZW family.</text>
</comment>
<evidence type="ECO:0000259" key="2">
    <source>
        <dbReference type="PROSITE" id="PS51363"/>
    </source>
</evidence>
<dbReference type="InterPro" id="IPR003307">
    <property type="entry name" value="W2_domain"/>
</dbReference>
<evidence type="ECO:0000313" key="4">
    <source>
        <dbReference type="Proteomes" id="UP001235939"/>
    </source>
</evidence>
<feature type="domain" description="W2" evidence="2">
    <location>
        <begin position="236"/>
        <end position="399"/>
    </location>
</feature>
<keyword evidence="4" id="KW-1185">Reference proteome</keyword>
<evidence type="ECO:0000313" key="3">
    <source>
        <dbReference type="EMBL" id="UYV79153.1"/>
    </source>
</evidence>
<dbReference type="PANTHER" id="PTHR14208:SF2">
    <property type="entry name" value="PROTEIN KRASAVIETZ"/>
    <property type="match status" value="1"/>
</dbReference>
<dbReference type="Gene3D" id="1.25.40.180">
    <property type="match status" value="1"/>
</dbReference>
<sequence>MGTGWCADEKEKYDPSGFRDVIVQGLNEAGASDLEAGFKFLDSAGSKLDYRRYGENLFDILLAGGILAPGGSLAGDSDVSRTDMCVFSAPDSLEVLRAYAQMITKLIRRYKYLEKTLEDEFKKVLIFLKGFSPEERKKLAKVTALLVAGGQVPASVLTNTLQDHLVKDSIALEFIIQVFQTWLEERDHSTLWAGLRKAGLDSRLMEFFPVSRRTQEFLSTTFKAHQLGQLVEYQKALEHATVKKELQSTVSALLSEQAGVREIIPVVREHMARHSLPEQDVVVLLWTSLMAAVEWNKKEGVVAEQALKHLRQYTPLLSEFAQSGKAELALLVRIQDYCYDNMNFLKLFQKIVYLFYRAEVLSEDVILKWYKEAHSPKGKRVFLDQMKKFTEWLQCAEEG</sequence>
<dbReference type="Proteomes" id="UP001235939">
    <property type="component" value="Chromosome 17"/>
</dbReference>